<name>A0A0F9GWY7_9ZZZZ</name>
<feature type="non-terminal residue" evidence="1">
    <location>
        <position position="1"/>
    </location>
</feature>
<reference evidence="1" key="1">
    <citation type="journal article" date="2015" name="Nature">
        <title>Complex archaea that bridge the gap between prokaryotes and eukaryotes.</title>
        <authorList>
            <person name="Spang A."/>
            <person name="Saw J.H."/>
            <person name="Jorgensen S.L."/>
            <person name="Zaremba-Niedzwiedzka K."/>
            <person name="Martijn J."/>
            <person name="Lind A.E."/>
            <person name="van Eijk R."/>
            <person name="Schleper C."/>
            <person name="Guy L."/>
            <person name="Ettema T.J."/>
        </authorList>
    </citation>
    <scope>NUCLEOTIDE SEQUENCE</scope>
</reference>
<protein>
    <submittedName>
        <fullName evidence="1">Uncharacterized protein</fullName>
    </submittedName>
</protein>
<evidence type="ECO:0000313" key="1">
    <source>
        <dbReference type="EMBL" id="KKM03320.1"/>
    </source>
</evidence>
<sequence>VGDEGTYGNSTNLKLQEIVEPPPRAAWSLVQAKGIYG</sequence>
<gene>
    <name evidence="1" type="ORF">LCGC14_1775580</name>
</gene>
<organism evidence="1">
    <name type="scientific">marine sediment metagenome</name>
    <dbReference type="NCBI Taxonomy" id="412755"/>
    <lineage>
        <taxon>unclassified sequences</taxon>
        <taxon>metagenomes</taxon>
        <taxon>ecological metagenomes</taxon>
    </lineage>
</organism>
<comment type="caution">
    <text evidence="1">The sequence shown here is derived from an EMBL/GenBank/DDBJ whole genome shotgun (WGS) entry which is preliminary data.</text>
</comment>
<accession>A0A0F9GWY7</accession>
<dbReference type="AlphaFoldDB" id="A0A0F9GWY7"/>
<dbReference type="EMBL" id="LAZR01016711">
    <property type="protein sequence ID" value="KKM03320.1"/>
    <property type="molecule type" value="Genomic_DNA"/>
</dbReference>
<proteinExistence type="predicted"/>